<reference evidence="4" key="1">
    <citation type="journal article" date="2019" name="Int. J. Syst. Evol. Microbiol.">
        <title>The Global Catalogue of Microorganisms (GCM) 10K type strain sequencing project: providing services to taxonomists for standard genome sequencing and annotation.</title>
        <authorList>
            <consortium name="The Broad Institute Genomics Platform"/>
            <consortium name="The Broad Institute Genome Sequencing Center for Infectious Disease"/>
            <person name="Wu L."/>
            <person name="Ma J."/>
        </authorList>
    </citation>
    <scope>NUCLEOTIDE SEQUENCE [LARGE SCALE GENOMIC DNA]</scope>
    <source>
        <strain evidence="4">JCM 13006</strain>
    </source>
</reference>
<feature type="transmembrane region" description="Helical" evidence="2">
    <location>
        <begin position="104"/>
        <end position="124"/>
    </location>
</feature>
<feature type="region of interest" description="Disordered" evidence="1">
    <location>
        <begin position="165"/>
        <end position="211"/>
    </location>
</feature>
<keyword evidence="2" id="KW-1133">Transmembrane helix</keyword>
<accession>A0ABP9EI11</accession>
<dbReference type="EMBL" id="BAABIS010000001">
    <property type="protein sequence ID" value="GAA4877505.1"/>
    <property type="molecule type" value="Genomic_DNA"/>
</dbReference>
<proteinExistence type="predicted"/>
<name>A0ABP9EI11_9ACTN</name>
<keyword evidence="2" id="KW-0812">Transmembrane</keyword>
<feature type="compositionally biased region" description="Basic and acidic residues" evidence="1">
    <location>
        <begin position="167"/>
        <end position="179"/>
    </location>
</feature>
<keyword evidence="4" id="KW-1185">Reference proteome</keyword>
<feature type="transmembrane region" description="Helical" evidence="2">
    <location>
        <begin position="130"/>
        <end position="155"/>
    </location>
</feature>
<evidence type="ECO:0000256" key="1">
    <source>
        <dbReference type="SAM" id="MobiDB-lite"/>
    </source>
</evidence>
<evidence type="ECO:0008006" key="5">
    <source>
        <dbReference type="Google" id="ProtNLM"/>
    </source>
</evidence>
<gene>
    <name evidence="3" type="ORF">GCM10023235_66850</name>
</gene>
<feature type="transmembrane region" description="Helical" evidence="2">
    <location>
        <begin position="30"/>
        <end position="50"/>
    </location>
</feature>
<evidence type="ECO:0000313" key="3">
    <source>
        <dbReference type="EMBL" id="GAA4877505.1"/>
    </source>
</evidence>
<feature type="transmembrane region" description="Helical" evidence="2">
    <location>
        <begin position="62"/>
        <end position="84"/>
    </location>
</feature>
<comment type="caution">
    <text evidence="3">The sequence shown here is derived from an EMBL/GenBank/DDBJ whole genome shotgun (WGS) entry which is preliminary data.</text>
</comment>
<evidence type="ECO:0000313" key="4">
    <source>
        <dbReference type="Proteomes" id="UP001501752"/>
    </source>
</evidence>
<evidence type="ECO:0000256" key="2">
    <source>
        <dbReference type="SAM" id="Phobius"/>
    </source>
</evidence>
<keyword evidence="2" id="KW-0472">Membrane</keyword>
<sequence length="211" mass="23082">MIARAANVGQRTETCDERADRLWMDLMHEVRVVLTAVQLLFAFLLAAVFTPAYERLDHTERLLYLLCLVSGAGALVALTGPVALHRLVTGLKVKTEAVAWASRLVTVALALLLTMTSLGLLVVMRQITGAFTALLLTIALTLWCGLCWGVPAFLLRRNLRIGRQPSHRHDPVSPHDVPRPRKGCTSPRPMGPKGASAACPEDRRVPRRGAP</sequence>
<organism evidence="3 4">
    <name type="scientific">Kitasatospora terrestris</name>
    <dbReference type="NCBI Taxonomy" id="258051"/>
    <lineage>
        <taxon>Bacteria</taxon>
        <taxon>Bacillati</taxon>
        <taxon>Actinomycetota</taxon>
        <taxon>Actinomycetes</taxon>
        <taxon>Kitasatosporales</taxon>
        <taxon>Streptomycetaceae</taxon>
        <taxon>Kitasatospora</taxon>
    </lineage>
</organism>
<dbReference type="InterPro" id="IPR046291">
    <property type="entry name" value="DUF6328"/>
</dbReference>
<protein>
    <recommendedName>
        <fullName evidence="5">Integral membrane protein</fullName>
    </recommendedName>
</protein>
<dbReference type="Proteomes" id="UP001501752">
    <property type="component" value="Unassembled WGS sequence"/>
</dbReference>
<dbReference type="Pfam" id="PF19853">
    <property type="entry name" value="DUF6328"/>
    <property type="match status" value="1"/>
</dbReference>